<evidence type="ECO:0000313" key="6">
    <source>
        <dbReference type="EMBL" id="KAL5105723.1"/>
    </source>
</evidence>
<evidence type="ECO:0000256" key="1">
    <source>
        <dbReference type="ARBA" id="ARBA00010884"/>
    </source>
</evidence>
<dbReference type="PIRSF" id="PIRSF005211">
    <property type="entry name" value="Ab_hydro_YheT"/>
    <property type="match status" value="1"/>
</dbReference>
<reference evidence="6 7" key="1">
    <citation type="journal article" date="2022" name="Front. Cell. Infect. Microbiol.">
        <title>The Genomes of Two Strains of Taenia crassiceps the Animal Model for the Study of Human Cysticercosis.</title>
        <authorList>
            <person name="Bobes R.J."/>
            <person name="Estrada K."/>
            <person name="Rios-Valencia D.G."/>
            <person name="Calderon-Gallegos A."/>
            <person name="de la Torre P."/>
            <person name="Carrero J.C."/>
            <person name="Sanchez-Flores A."/>
            <person name="Laclette J.P."/>
        </authorList>
    </citation>
    <scope>NUCLEOTIDE SEQUENCE [LARGE SCALE GENOMIC DNA]</scope>
    <source>
        <strain evidence="6">WFUcys</strain>
    </source>
</reference>
<evidence type="ECO:0000256" key="4">
    <source>
        <dbReference type="SAM" id="Phobius"/>
    </source>
</evidence>
<dbReference type="InterPro" id="IPR012020">
    <property type="entry name" value="ABHD4"/>
</dbReference>
<dbReference type="SUPFAM" id="SSF53474">
    <property type="entry name" value="alpha/beta-Hydrolases"/>
    <property type="match status" value="1"/>
</dbReference>
<protein>
    <submittedName>
        <fullName evidence="6">Protein ABHD1</fullName>
    </submittedName>
</protein>
<dbReference type="PROSITE" id="PS01133">
    <property type="entry name" value="UPF0017"/>
    <property type="match status" value="1"/>
</dbReference>
<name>A0ABR4Q7R0_9CEST</name>
<dbReference type="InterPro" id="IPR029058">
    <property type="entry name" value="AB_hydrolase_fold"/>
</dbReference>
<dbReference type="PANTHER" id="PTHR10794:SF63">
    <property type="entry name" value="ALPHA_BETA HYDROLASE 1, ISOFORM A"/>
    <property type="match status" value="1"/>
</dbReference>
<evidence type="ECO:0000256" key="3">
    <source>
        <dbReference type="ARBA" id="ARBA00022801"/>
    </source>
</evidence>
<dbReference type="Pfam" id="PF12146">
    <property type="entry name" value="Hydrolase_4"/>
    <property type="match status" value="1"/>
</dbReference>
<dbReference type="InterPro" id="IPR050960">
    <property type="entry name" value="AB_hydrolase_4_sf"/>
</dbReference>
<accession>A0ABR4Q7R0</accession>
<dbReference type="InterPro" id="IPR000952">
    <property type="entry name" value="AB_hydrolase_4_CS"/>
</dbReference>
<organism evidence="6 7">
    <name type="scientific">Taenia crassiceps</name>
    <dbReference type="NCBI Taxonomy" id="6207"/>
    <lineage>
        <taxon>Eukaryota</taxon>
        <taxon>Metazoa</taxon>
        <taxon>Spiralia</taxon>
        <taxon>Lophotrochozoa</taxon>
        <taxon>Platyhelminthes</taxon>
        <taxon>Cestoda</taxon>
        <taxon>Eucestoda</taxon>
        <taxon>Cyclophyllidea</taxon>
        <taxon>Taeniidae</taxon>
        <taxon>Taenia</taxon>
    </lineage>
</organism>
<gene>
    <name evidence="6" type="ORF">TcWFU_002912</name>
</gene>
<feature type="transmembrane region" description="Helical" evidence="4">
    <location>
        <begin position="28"/>
        <end position="47"/>
    </location>
</feature>
<proteinExistence type="inferred from homology"/>
<keyword evidence="4" id="KW-1133">Transmembrane helix</keyword>
<evidence type="ECO:0000259" key="5">
    <source>
        <dbReference type="Pfam" id="PF12146"/>
    </source>
</evidence>
<keyword evidence="2" id="KW-0719">Serine esterase</keyword>
<feature type="domain" description="Serine aminopeptidase S33" evidence="5">
    <location>
        <begin position="11"/>
        <end position="170"/>
    </location>
</feature>
<keyword evidence="4" id="KW-0812">Transmembrane</keyword>
<comment type="caution">
    <text evidence="6">The sequence shown here is derived from an EMBL/GenBank/DDBJ whole genome shotgun (WGS) entry which is preliminary data.</text>
</comment>
<evidence type="ECO:0000256" key="2">
    <source>
        <dbReference type="ARBA" id="ARBA00022487"/>
    </source>
</evidence>
<dbReference type="EMBL" id="JAKROA010000007">
    <property type="protein sequence ID" value="KAL5105723.1"/>
    <property type="molecule type" value="Genomic_DNA"/>
</dbReference>
<dbReference type="InterPro" id="IPR022742">
    <property type="entry name" value="Hydrolase_4"/>
</dbReference>
<keyword evidence="3" id="KW-0378">Hydrolase</keyword>
<sequence>MQTPQTYCAAHTSDVATVFDHIRNRYPGAPMVAVGLSLGALLVFNYLADEPQDRNKPCPLTAAMCVSMPWDVSQTSDKLEKSLDWLLFNYPLTHGLRRLVMRNAEVLSKKYDVPRILKSRSVREFDENLTVDMFGYKSVDEYYADASPATKIDRVRIPILCLNAADDPFVPFCTLPLEAVSEAGSRVVLALTRHGGHIGFLAGLLPTGPSLLDRAVPQFVSAIFQHPEDIAVAATGTDGEEDDNVRCEGSEIESTKETAAAFY</sequence>
<dbReference type="Gene3D" id="3.40.50.1820">
    <property type="entry name" value="alpha/beta hydrolase"/>
    <property type="match status" value="1"/>
</dbReference>
<keyword evidence="7" id="KW-1185">Reference proteome</keyword>
<dbReference type="PANTHER" id="PTHR10794">
    <property type="entry name" value="ABHYDROLASE DOMAIN-CONTAINING PROTEIN"/>
    <property type="match status" value="1"/>
</dbReference>
<comment type="similarity">
    <text evidence="1">Belongs to the AB hydrolase superfamily. AB hydrolase 4 family.</text>
</comment>
<dbReference type="Proteomes" id="UP001651158">
    <property type="component" value="Unassembled WGS sequence"/>
</dbReference>
<evidence type="ECO:0000313" key="7">
    <source>
        <dbReference type="Proteomes" id="UP001651158"/>
    </source>
</evidence>
<keyword evidence="4" id="KW-0472">Membrane</keyword>